<protein>
    <submittedName>
        <fullName evidence="1">Uncharacterized protein</fullName>
    </submittedName>
</protein>
<comment type="caution">
    <text evidence="1">The sequence shown here is derived from an EMBL/GenBank/DDBJ whole genome shotgun (WGS) entry which is preliminary data.</text>
</comment>
<name>A0A8T2EL78_9BRAS</name>
<sequence>MIRIKTELDYYERRSEQIRKKINDELLALNEANKSIVHIFTQF</sequence>
<dbReference type="EMBL" id="JAEFBK010000003">
    <property type="protein sequence ID" value="KAG7624076.1"/>
    <property type="molecule type" value="Genomic_DNA"/>
</dbReference>
<keyword evidence="2" id="KW-1185">Reference proteome</keyword>
<accession>A0A8T2EL78</accession>
<evidence type="ECO:0000313" key="1">
    <source>
        <dbReference type="EMBL" id="KAG7624076.1"/>
    </source>
</evidence>
<gene>
    <name evidence="1" type="ORF">ISN45_At03g004630</name>
</gene>
<organism evidence="1 2">
    <name type="scientific">Arabidopsis thaliana x Arabidopsis arenosa</name>
    <dbReference type="NCBI Taxonomy" id="1240361"/>
    <lineage>
        <taxon>Eukaryota</taxon>
        <taxon>Viridiplantae</taxon>
        <taxon>Streptophyta</taxon>
        <taxon>Embryophyta</taxon>
        <taxon>Tracheophyta</taxon>
        <taxon>Spermatophyta</taxon>
        <taxon>Magnoliopsida</taxon>
        <taxon>eudicotyledons</taxon>
        <taxon>Gunneridae</taxon>
        <taxon>Pentapetalae</taxon>
        <taxon>rosids</taxon>
        <taxon>malvids</taxon>
        <taxon>Brassicales</taxon>
        <taxon>Brassicaceae</taxon>
        <taxon>Camelineae</taxon>
        <taxon>Arabidopsis</taxon>
    </lineage>
</organism>
<reference evidence="1 2" key="1">
    <citation type="submission" date="2020-12" db="EMBL/GenBank/DDBJ databases">
        <title>Concerted genomic and epigenomic changes stabilize Arabidopsis allopolyploids.</title>
        <authorList>
            <person name="Chen Z."/>
        </authorList>
    </citation>
    <scope>NUCLEOTIDE SEQUENCE [LARGE SCALE GENOMIC DNA]</scope>
    <source>
        <strain evidence="1">Allo738</strain>
        <tissue evidence="1">Leaf</tissue>
    </source>
</reference>
<evidence type="ECO:0000313" key="2">
    <source>
        <dbReference type="Proteomes" id="UP000694240"/>
    </source>
</evidence>
<proteinExistence type="predicted"/>
<dbReference type="Proteomes" id="UP000694240">
    <property type="component" value="Chromosome 3"/>
</dbReference>
<dbReference type="AlphaFoldDB" id="A0A8T2EL78"/>